<evidence type="ECO:0000313" key="3">
    <source>
        <dbReference type="Proteomes" id="UP000092154"/>
    </source>
</evidence>
<dbReference type="AlphaFoldDB" id="A0A1B7MPC7"/>
<organism evidence="2 3">
    <name type="scientific">Rhizopogon vinicolor AM-OR11-026</name>
    <dbReference type="NCBI Taxonomy" id="1314800"/>
    <lineage>
        <taxon>Eukaryota</taxon>
        <taxon>Fungi</taxon>
        <taxon>Dikarya</taxon>
        <taxon>Basidiomycota</taxon>
        <taxon>Agaricomycotina</taxon>
        <taxon>Agaricomycetes</taxon>
        <taxon>Agaricomycetidae</taxon>
        <taxon>Boletales</taxon>
        <taxon>Suillineae</taxon>
        <taxon>Rhizopogonaceae</taxon>
        <taxon>Rhizopogon</taxon>
    </lineage>
</organism>
<feature type="compositionally biased region" description="Low complexity" evidence="1">
    <location>
        <begin position="145"/>
        <end position="176"/>
    </location>
</feature>
<dbReference type="OrthoDB" id="2676256at2759"/>
<reference evidence="2 3" key="1">
    <citation type="submission" date="2016-06" db="EMBL/GenBank/DDBJ databases">
        <title>Comparative genomics of the ectomycorrhizal sister species Rhizopogon vinicolor and Rhizopogon vesiculosus (Basidiomycota: Boletales) reveals a divergence of the mating type B locus.</title>
        <authorList>
            <consortium name="DOE Joint Genome Institute"/>
            <person name="Mujic A.B."/>
            <person name="Kuo A."/>
            <person name="Tritt A."/>
            <person name="Lipzen A."/>
            <person name="Chen C."/>
            <person name="Johnson J."/>
            <person name="Sharma A."/>
            <person name="Barry K."/>
            <person name="Grigoriev I.V."/>
            <person name="Spatafora J.W."/>
        </authorList>
    </citation>
    <scope>NUCLEOTIDE SEQUENCE [LARGE SCALE GENOMIC DNA]</scope>
    <source>
        <strain evidence="2 3">AM-OR11-026</strain>
    </source>
</reference>
<keyword evidence="3" id="KW-1185">Reference proteome</keyword>
<dbReference type="Proteomes" id="UP000092154">
    <property type="component" value="Unassembled WGS sequence"/>
</dbReference>
<sequence length="252" mass="26955">MDPTRYKAMDAQRFDPMRRTNTNPPSKIGISKLTMGQGLCGINHPSAFPVRDTVGGIWPDHEVVVVPLSEQDFNSAASTLTSCSSGASTETRASSPILADFVVVPPSHTEVDVPDRDDLVITRTIIRPNHTPICTPISRVLSSSSSVSRSAPSSRIARSGPPSRAARSAPSSRVASPTPPRPPRAASPVLHALNCFSASSAFESDLANVDLEQDERGPAVQVIVTQTREQYEDAIAFKQLVETVYPAAASRI</sequence>
<proteinExistence type="predicted"/>
<evidence type="ECO:0000256" key="1">
    <source>
        <dbReference type="SAM" id="MobiDB-lite"/>
    </source>
</evidence>
<dbReference type="InParanoid" id="A0A1B7MPC7"/>
<dbReference type="EMBL" id="KV448608">
    <property type="protein sequence ID" value="OAX34462.1"/>
    <property type="molecule type" value="Genomic_DNA"/>
</dbReference>
<name>A0A1B7MPC7_9AGAM</name>
<gene>
    <name evidence="2" type="ORF">K503DRAFT_803567</name>
</gene>
<protein>
    <submittedName>
        <fullName evidence="2">Uncharacterized protein</fullName>
    </submittedName>
</protein>
<evidence type="ECO:0000313" key="2">
    <source>
        <dbReference type="EMBL" id="OAX34462.1"/>
    </source>
</evidence>
<feature type="region of interest" description="Disordered" evidence="1">
    <location>
        <begin position="145"/>
        <end position="186"/>
    </location>
</feature>
<accession>A0A1B7MPC7</accession>